<reference evidence="2 3" key="1">
    <citation type="submission" date="2021-03" db="EMBL/GenBank/DDBJ databases">
        <authorList>
            <person name="Kim M.K."/>
        </authorList>
    </citation>
    <scope>NUCLEOTIDE SEQUENCE [LARGE SCALE GENOMIC DNA]</scope>
    <source>
        <strain evidence="2 3">BT442</strain>
    </source>
</reference>
<evidence type="ECO:0000313" key="3">
    <source>
        <dbReference type="Proteomes" id="UP000664369"/>
    </source>
</evidence>
<comment type="caution">
    <text evidence="2">The sequence shown here is derived from an EMBL/GenBank/DDBJ whole genome shotgun (WGS) entry which is preliminary data.</text>
</comment>
<dbReference type="Proteomes" id="UP000664369">
    <property type="component" value="Unassembled WGS sequence"/>
</dbReference>
<dbReference type="EMBL" id="JAGETZ010000001">
    <property type="protein sequence ID" value="MBO2007656.1"/>
    <property type="molecule type" value="Genomic_DNA"/>
</dbReference>
<protein>
    <submittedName>
        <fullName evidence="2">Uncharacterized protein</fullName>
    </submittedName>
</protein>
<proteinExistence type="predicted"/>
<organism evidence="2 3">
    <name type="scientific">Hymenobacter negativus</name>
    <dbReference type="NCBI Taxonomy" id="2795026"/>
    <lineage>
        <taxon>Bacteria</taxon>
        <taxon>Pseudomonadati</taxon>
        <taxon>Bacteroidota</taxon>
        <taxon>Cytophagia</taxon>
        <taxon>Cytophagales</taxon>
        <taxon>Hymenobacteraceae</taxon>
        <taxon>Hymenobacter</taxon>
    </lineage>
</organism>
<evidence type="ECO:0000313" key="2">
    <source>
        <dbReference type="EMBL" id="MBO2007656.1"/>
    </source>
</evidence>
<sequence length="201" mass="22103">MQFLPRVARHFLVLSLLLLGAGAALAQPTGKAAKGRKRYTFAQKDSESPYVQNVTKNTDEEQDVDGSFTRLGYRSATDMLTEITALKKLHDWADTTYQRRVAAIPPGGALVVIVHRQGPKGVEMSNLTLTATDKAGKEVFAQTLAPGTGRFFGRDLYQGKTIIPFPKMDPQELNISIRDAKLYQTFDYTLALPAAQQTAAE</sequence>
<keyword evidence="1" id="KW-0732">Signal</keyword>
<evidence type="ECO:0000256" key="1">
    <source>
        <dbReference type="SAM" id="SignalP"/>
    </source>
</evidence>
<keyword evidence="3" id="KW-1185">Reference proteome</keyword>
<name>A0ABS3Q953_9BACT</name>
<feature type="signal peptide" evidence="1">
    <location>
        <begin position="1"/>
        <end position="26"/>
    </location>
</feature>
<dbReference type="RefSeq" id="WP_208173191.1">
    <property type="nucleotide sequence ID" value="NZ_JAGETZ010000001.1"/>
</dbReference>
<gene>
    <name evidence="2" type="ORF">J4E00_01240</name>
</gene>
<feature type="chain" id="PRO_5045443034" evidence="1">
    <location>
        <begin position="27"/>
        <end position="201"/>
    </location>
</feature>
<accession>A0ABS3Q953</accession>